<feature type="domain" description="ParB-like N-terminal" evidence="13">
    <location>
        <begin position="11"/>
        <end position="105"/>
    </location>
</feature>
<keyword evidence="7 10" id="KW-0560">Oxidoreductase</keyword>
<comment type="catalytic activity">
    <reaction evidence="9 10">
        <text>S-hydroxy-S-oxy-L-cysteinyl-[peroxiredoxin] + [protein]-dithiol + ATP = S-hydroxy-L-cysteinyl-[peroxiredoxin] + [protein]-disulfide + ADP + phosphate</text>
        <dbReference type="Rhea" id="RHEA:17545"/>
        <dbReference type="Rhea" id="RHEA-COMP:10593"/>
        <dbReference type="Rhea" id="RHEA-COMP:10594"/>
        <dbReference type="Rhea" id="RHEA-COMP:13681"/>
        <dbReference type="Rhea" id="RHEA-COMP:17976"/>
        <dbReference type="ChEBI" id="CHEBI:29950"/>
        <dbReference type="ChEBI" id="CHEBI:30616"/>
        <dbReference type="ChEBI" id="CHEBI:43474"/>
        <dbReference type="ChEBI" id="CHEBI:50058"/>
        <dbReference type="ChEBI" id="CHEBI:61973"/>
        <dbReference type="ChEBI" id="CHEBI:61974"/>
        <dbReference type="ChEBI" id="CHEBI:456216"/>
        <dbReference type="EC" id="1.8.98.2"/>
    </reaction>
</comment>
<dbReference type="PANTHER" id="PTHR21348:SF2">
    <property type="entry name" value="SULFIREDOXIN-1"/>
    <property type="match status" value="1"/>
</dbReference>
<keyword evidence="5 10" id="KW-0067">ATP-binding</keyword>
<dbReference type="Proteomes" id="UP000695562">
    <property type="component" value="Unassembled WGS sequence"/>
</dbReference>
<dbReference type="Gene3D" id="3.90.1530.10">
    <property type="entry name" value="Conserved hypothetical protein from pyrococcus furiosus pfu- 392566-001, ParB domain"/>
    <property type="match status" value="1"/>
</dbReference>
<comment type="similarity">
    <text evidence="1 10">Belongs to the sulfiredoxin family.</text>
</comment>
<name>A0A8J4V372_9MYCE</name>
<evidence type="ECO:0000256" key="4">
    <source>
        <dbReference type="ARBA" id="ARBA00022741"/>
    </source>
</evidence>
<dbReference type="GO" id="GO:0005524">
    <property type="term" value="F:ATP binding"/>
    <property type="evidence" value="ECO:0007669"/>
    <property type="project" value="UniProtKB-KW"/>
</dbReference>
<evidence type="ECO:0000313" key="14">
    <source>
        <dbReference type="EMBL" id="KAF2069464.1"/>
    </source>
</evidence>
<gene>
    <name evidence="14" type="ORF">CYY_009219</name>
</gene>
<dbReference type="PIRSF" id="PIRSF017267">
    <property type="entry name" value="Sulfiredoxin"/>
    <property type="match status" value="1"/>
</dbReference>
<dbReference type="InterPro" id="IPR016692">
    <property type="entry name" value="Sulfiredoxin"/>
</dbReference>
<dbReference type="OrthoDB" id="10023328at2759"/>
<dbReference type="GO" id="GO:0005737">
    <property type="term" value="C:cytoplasm"/>
    <property type="evidence" value="ECO:0007669"/>
    <property type="project" value="TreeGrafter"/>
</dbReference>
<dbReference type="CDD" id="cd16395">
    <property type="entry name" value="Srx"/>
    <property type="match status" value="1"/>
</dbReference>
<keyword evidence="6 10" id="KW-0049">Antioxidant</keyword>
<evidence type="ECO:0000256" key="3">
    <source>
        <dbReference type="ARBA" id="ARBA00022481"/>
    </source>
</evidence>
<evidence type="ECO:0000256" key="10">
    <source>
        <dbReference type="PIRNR" id="PIRNR017267"/>
    </source>
</evidence>
<dbReference type="InterPro" id="IPR036086">
    <property type="entry name" value="ParB/Sulfiredoxin_sf"/>
</dbReference>
<comment type="caution">
    <text evidence="14">The sequence shown here is derived from an EMBL/GenBank/DDBJ whole genome shotgun (WGS) entry which is preliminary data.</text>
</comment>
<dbReference type="AlphaFoldDB" id="A0A8J4V372"/>
<keyword evidence="15" id="KW-1185">Reference proteome</keyword>
<feature type="disulfide bond" description="Interchain" evidence="12">
    <location>
        <position position="69"/>
    </location>
</feature>
<dbReference type="SMART" id="SM00470">
    <property type="entry name" value="ParB"/>
    <property type="match status" value="1"/>
</dbReference>
<evidence type="ECO:0000259" key="13">
    <source>
        <dbReference type="SMART" id="SM00470"/>
    </source>
</evidence>
<evidence type="ECO:0000256" key="6">
    <source>
        <dbReference type="ARBA" id="ARBA00022862"/>
    </source>
</evidence>
<evidence type="ECO:0000256" key="8">
    <source>
        <dbReference type="ARBA" id="ARBA00023157"/>
    </source>
</evidence>
<dbReference type="FunFam" id="3.90.1530.10:FF:000001">
    <property type="entry name" value="Sulfiredoxin"/>
    <property type="match status" value="1"/>
</dbReference>
<keyword evidence="4 10" id="KW-0547">Nucleotide-binding</keyword>
<dbReference type="GO" id="GO:0034599">
    <property type="term" value="P:cellular response to oxidative stress"/>
    <property type="evidence" value="ECO:0007669"/>
    <property type="project" value="TreeGrafter"/>
</dbReference>
<accession>A0A8J4V372</accession>
<proteinExistence type="inferred from homology"/>
<evidence type="ECO:0000256" key="11">
    <source>
        <dbReference type="PIRSR" id="PIRSR017267-1"/>
    </source>
</evidence>
<dbReference type="SUPFAM" id="SSF110849">
    <property type="entry name" value="ParB/Sulfiredoxin"/>
    <property type="match status" value="1"/>
</dbReference>
<organism evidence="14 15">
    <name type="scientific">Polysphondylium violaceum</name>
    <dbReference type="NCBI Taxonomy" id="133409"/>
    <lineage>
        <taxon>Eukaryota</taxon>
        <taxon>Amoebozoa</taxon>
        <taxon>Evosea</taxon>
        <taxon>Eumycetozoa</taxon>
        <taxon>Dictyostelia</taxon>
        <taxon>Dictyosteliales</taxon>
        <taxon>Dictyosteliaceae</taxon>
        <taxon>Polysphondylium</taxon>
    </lineage>
</organism>
<keyword evidence="3" id="KW-0488">Methylation</keyword>
<evidence type="ECO:0000256" key="2">
    <source>
        <dbReference type="ARBA" id="ARBA00013055"/>
    </source>
</evidence>
<evidence type="ECO:0000256" key="9">
    <source>
        <dbReference type="ARBA" id="ARBA00047514"/>
    </source>
</evidence>
<dbReference type="EMBL" id="AJWJ01000657">
    <property type="protein sequence ID" value="KAF2069464.1"/>
    <property type="molecule type" value="Genomic_DNA"/>
</dbReference>
<dbReference type="PANTHER" id="PTHR21348">
    <property type="match status" value="1"/>
</dbReference>
<dbReference type="Pfam" id="PF02195">
    <property type="entry name" value="ParB_N"/>
    <property type="match status" value="1"/>
</dbReference>
<dbReference type="InterPro" id="IPR003115">
    <property type="entry name" value="ParB_N"/>
</dbReference>
<sequence>MSIYTSLISVTEMPISVIHRPLPSYLDEEKVISLMETLKKNSEDVPPIDVNWVVGKNPDNNYYMAFGGCHRWEAHKRLGLPTIKARIVKSTPQDIKVYLGSSTPEFK</sequence>
<evidence type="ECO:0000313" key="15">
    <source>
        <dbReference type="Proteomes" id="UP000695562"/>
    </source>
</evidence>
<reference evidence="14" key="1">
    <citation type="submission" date="2020-01" db="EMBL/GenBank/DDBJ databases">
        <title>Development of genomics and gene disruption for Polysphondylium violaceum indicates a role for the polyketide synthase stlB in stalk morphogenesis.</title>
        <authorList>
            <person name="Narita B."/>
            <person name="Kawabe Y."/>
            <person name="Kin K."/>
            <person name="Saito T."/>
            <person name="Gibbs R."/>
            <person name="Kuspa A."/>
            <person name="Muzny D."/>
            <person name="Queller D."/>
            <person name="Richards S."/>
            <person name="Strassman J."/>
            <person name="Sucgang R."/>
            <person name="Worley K."/>
            <person name="Schaap P."/>
        </authorList>
    </citation>
    <scope>NUCLEOTIDE SEQUENCE</scope>
    <source>
        <strain evidence="14">QSvi11</strain>
    </source>
</reference>
<evidence type="ECO:0000256" key="12">
    <source>
        <dbReference type="PIRSR" id="PIRSR017267-2"/>
    </source>
</evidence>
<protein>
    <recommendedName>
        <fullName evidence="2 10">Sulfiredoxin</fullName>
        <ecNumber evidence="2 10">1.8.98.2</ecNumber>
    </recommendedName>
</protein>
<evidence type="ECO:0000256" key="7">
    <source>
        <dbReference type="ARBA" id="ARBA00023002"/>
    </source>
</evidence>
<evidence type="ECO:0000256" key="5">
    <source>
        <dbReference type="ARBA" id="ARBA00022840"/>
    </source>
</evidence>
<keyword evidence="8 12" id="KW-1015">Disulfide bond</keyword>
<feature type="binding site" evidence="11">
    <location>
        <begin position="68"/>
        <end position="71"/>
    </location>
    <ligand>
        <name>ATP</name>
        <dbReference type="ChEBI" id="CHEBI:30616"/>
    </ligand>
</feature>
<dbReference type="EC" id="1.8.98.2" evidence="2 10"/>
<dbReference type="GO" id="GO:0032542">
    <property type="term" value="F:sulfiredoxin activity"/>
    <property type="evidence" value="ECO:0007669"/>
    <property type="project" value="UniProtKB-EC"/>
</dbReference>
<evidence type="ECO:0000256" key="1">
    <source>
        <dbReference type="ARBA" id="ARBA00009609"/>
    </source>
</evidence>